<dbReference type="STRING" id="3818.A0A445ASG5"/>
<evidence type="ECO:0000313" key="1">
    <source>
        <dbReference type="EMBL" id="RYR29369.1"/>
    </source>
</evidence>
<dbReference type="EMBL" id="SDMP01000011">
    <property type="protein sequence ID" value="RYR29369.1"/>
    <property type="molecule type" value="Genomic_DNA"/>
</dbReference>
<organism evidence="1 2">
    <name type="scientific">Arachis hypogaea</name>
    <name type="common">Peanut</name>
    <dbReference type="NCBI Taxonomy" id="3818"/>
    <lineage>
        <taxon>Eukaryota</taxon>
        <taxon>Viridiplantae</taxon>
        <taxon>Streptophyta</taxon>
        <taxon>Embryophyta</taxon>
        <taxon>Tracheophyta</taxon>
        <taxon>Spermatophyta</taxon>
        <taxon>Magnoliopsida</taxon>
        <taxon>eudicotyledons</taxon>
        <taxon>Gunneridae</taxon>
        <taxon>Pentapetalae</taxon>
        <taxon>rosids</taxon>
        <taxon>fabids</taxon>
        <taxon>Fabales</taxon>
        <taxon>Fabaceae</taxon>
        <taxon>Papilionoideae</taxon>
        <taxon>50 kb inversion clade</taxon>
        <taxon>dalbergioids sensu lato</taxon>
        <taxon>Dalbergieae</taxon>
        <taxon>Pterocarpus clade</taxon>
        <taxon>Arachis</taxon>
    </lineage>
</organism>
<keyword evidence="2" id="KW-1185">Reference proteome</keyword>
<sequence>MGIFRVLVSPLGITTITIIRRIVSNYEAFQKWNEKKGESKKRYYDSKTRVHGD</sequence>
<reference evidence="1 2" key="1">
    <citation type="submission" date="2019-01" db="EMBL/GenBank/DDBJ databases">
        <title>Sequencing of cultivated peanut Arachis hypogaea provides insights into genome evolution and oil improvement.</title>
        <authorList>
            <person name="Chen X."/>
        </authorList>
    </citation>
    <scope>NUCLEOTIDE SEQUENCE [LARGE SCALE GENOMIC DNA]</scope>
    <source>
        <strain evidence="2">cv. Fuhuasheng</strain>
        <tissue evidence="1">Leaves</tissue>
    </source>
</reference>
<comment type="caution">
    <text evidence="1">The sequence shown here is derived from an EMBL/GenBank/DDBJ whole genome shotgun (WGS) entry which is preliminary data.</text>
</comment>
<accession>A0A445ASG5</accession>
<protein>
    <submittedName>
        <fullName evidence="1">Uncharacterized protein</fullName>
    </submittedName>
</protein>
<dbReference type="AlphaFoldDB" id="A0A445ASG5"/>
<evidence type="ECO:0000313" key="2">
    <source>
        <dbReference type="Proteomes" id="UP000289738"/>
    </source>
</evidence>
<proteinExistence type="predicted"/>
<dbReference type="Proteomes" id="UP000289738">
    <property type="component" value="Chromosome B01"/>
</dbReference>
<gene>
    <name evidence="1" type="ORF">Ahy_B01g053762</name>
</gene>
<name>A0A445ASG5_ARAHY</name>